<keyword evidence="10 16" id="KW-0401">Integrin</keyword>
<dbReference type="Pfam" id="PF01839">
    <property type="entry name" value="FG-GAP"/>
    <property type="match status" value="1"/>
</dbReference>
<dbReference type="InterPro" id="IPR032695">
    <property type="entry name" value="Integrin_dom_sf"/>
</dbReference>
<dbReference type="Gene3D" id="1.20.5.930">
    <property type="entry name" value="Bicelle-embedded integrin alpha(iib) transmembrane segment"/>
    <property type="match status" value="1"/>
</dbReference>
<keyword evidence="14" id="KW-0325">Glycoprotein</keyword>
<evidence type="ECO:0000256" key="7">
    <source>
        <dbReference type="ARBA" id="ARBA00022837"/>
    </source>
</evidence>
<dbReference type="InterPro" id="IPR048285">
    <property type="entry name" value="Integrin_alpha_Ig-like_2"/>
</dbReference>
<evidence type="ECO:0000256" key="13">
    <source>
        <dbReference type="ARBA" id="ARBA00023170"/>
    </source>
</evidence>
<evidence type="ECO:0000256" key="9">
    <source>
        <dbReference type="ARBA" id="ARBA00022989"/>
    </source>
</evidence>
<dbReference type="SUPFAM" id="SSF69318">
    <property type="entry name" value="Integrin alpha N-terminal domain"/>
    <property type="match status" value="1"/>
</dbReference>
<dbReference type="GO" id="GO:0007229">
    <property type="term" value="P:integrin-mediated signaling pathway"/>
    <property type="evidence" value="ECO:0007669"/>
    <property type="project" value="UniProtKB-KW"/>
</dbReference>
<comment type="subcellular location">
    <subcellularLocation>
        <location evidence="1 16">Membrane</location>
        <topology evidence="1 16">Single-pass type I membrane protein</topology>
    </subcellularLocation>
</comment>
<dbReference type="InterPro" id="IPR013517">
    <property type="entry name" value="FG-GAP"/>
</dbReference>
<name>A0A5Q2UB61_CYPCA</name>
<evidence type="ECO:0000256" key="11">
    <source>
        <dbReference type="ARBA" id="ARBA00023136"/>
    </source>
</evidence>
<dbReference type="GO" id="GO:0007160">
    <property type="term" value="P:cell-matrix adhesion"/>
    <property type="evidence" value="ECO:0007669"/>
    <property type="project" value="TreeGrafter"/>
</dbReference>
<dbReference type="SUPFAM" id="SSF53300">
    <property type="entry name" value="vWA-like"/>
    <property type="match status" value="1"/>
</dbReference>
<evidence type="ECO:0000256" key="6">
    <source>
        <dbReference type="ARBA" id="ARBA00022737"/>
    </source>
</evidence>
<keyword evidence="7" id="KW-0106">Calcium</keyword>
<keyword evidence="6" id="KW-0677">Repeat</keyword>
<keyword evidence="12" id="KW-1015">Disulfide bond</keyword>
<dbReference type="PANTHER" id="PTHR23220:SF118">
    <property type="entry name" value="INTEGRIN ALPHA-X"/>
    <property type="match status" value="1"/>
</dbReference>
<proteinExistence type="evidence at transcript level"/>
<dbReference type="InterPro" id="IPR036465">
    <property type="entry name" value="vWFA_dom_sf"/>
</dbReference>
<keyword evidence="5" id="KW-0732">Signal</keyword>
<dbReference type="PRINTS" id="PR00453">
    <property type="entry name" value="VWFADOMAIN"/>
</dbReference>
<dbReference type="GO" id="GO:0009897">
    <property type="term" value="C:external side of plasma membrane"/>
    <property type="evidence" value="ECO:0007669"/>
    <property type="project" value="TreeGrafter"/>
</dbReference>
<accession>A0A5Q2UB61</accession>
<dbReference type="InterPro" id="IPR013519">
    <property type="entry name" value="Int_alpha_beta-p"/>
</dbReference>
<dbReference type="SUPFAM" id="SSF69179">
    <property type="entry name" value="Integrin domains"/>
    <property type="match status" value="1"/>
</dbReference>
<reference evidence="18" key="1">
    <citation type="submission" date="2019-04" db="EMBL/GenBank/DDBJ databases">
        <title>Genome-wide analysis of complement system genes in common carp (Cyprinus carpio): identification, evolution, and mRNA expression profiles.</title>
        <authorList>
            <person name="Lv H."/>
            <person name="Xu P."/>
            <person name="Li X."/>
        </authorList>
    </citation>
    <scope>NUCLEOTIDE SEQUENCE</scope>
    <source>
        <strain evidence="18">YR00</strain>
        <tissue evidence="18">Muscle</tissue>
    </source>
</reference>
<feature type="repeat" description="FG-GAP" evidence="15">
    <location>
        <begin position="357"/>
        <end position="418"/>
    </location>
</feature>
<dbReference type="EMBL" id="MK848795">
    <property type="protein sequence ID" value="QGH45489.1"/>
    <property type="molecule type" value="mRNA"/>
</dbReference>
<dbReference type="PANTHER" id="PTHR23220">
    <property type="entry name" value="INTEGRIN ALPHA"/>
    <property type="match status" value="1"/>
</dbReference>
<evidence type="ECO:0000256" key="2">
    <source>
        <dbReference type="ARBA" id="ARBA00008054"/>
    </source>
</evidence>
<evidence type="ECO:0000256" key="8">
    <source>
        <dbReference type="ARBA" id="ARBA00022889"/>
    </source>
</evidence>
<dbReference type="GO" id="GO:0008305">
    <property type="term" value="C:integrin complex"/>
    <property type="evidence" value="ECO:0007669"/>
    <property type="project" value="InterPro"/>
</dbReference>
<evidence type="ECO:0000256" key="12">
    <source>
        <dbReference type="ARBA" id="ARBA00023157"/>
    </source>
</evidence>
<feature type="domain" description="VWFA" evidence="17">
    <location>
        <begin position="134"/>
        <end position="310"/>
    </location>
</feature>
<keyword evidence="4" id="KW-0479">Metal-binding</keyword>
<dbReference type="PRINTS" id="PR01185">
    <property type="entry name" value="INTEGRINA"/>
</dbReference>
<dbReference type="GO" id="GO:0098609">
    <property type="term" value="P:cell-cell adhesion"/>
    <property type="evidence" value="ECO:0007669"/>
    <property type="project" value="TreeGrafter"/>
</dbReference>
<dbReference type="GO" id="GO:0033627">
    <property type="term" value="P:cell adhesion mediated by integrin"/>
    <property type="evidence" value="ECO:0007669"/>
    <property type="project" value="TreeGrafter"/>
</dbReference>
<keyword evidence="9 16" id="KW-1133">Transmembrane helix</keyword>
<sequence length="1032" mass="115073">MAFNIDPVTWKNFTSNENTGFGYKVIQKGESLLVSDPLIQHSHTQRGKIYECSVTGGNCVPLAITVPDEAVNMSLGLSMSLDPQSSSAVVCGPTIPKNCDVTTYNGMCFKISSKNVVSKSVPSTLRECPTSQIDIAFLMDGSGSVYNEDFNKMKFFVIEMIKSFIDHDTQFAIAQFSTDCEIHHKFQQVKNAKAWEDAVTRIRQQKRMTNTATAIKKLVKELFVSKGGARPSASKILVVITDGESTEQFLNEAVQQAQKNNIIRYAIGVGNAFNNDEAAKELAIIASLPTNKHVFKVTDFDALESIREQLKENIIAIEGYSLAIATAFGKKYAVMGAPRHKHKGQVTVSRIDNIPRNLKELDPPKPQIGSYFGAEVCVVDLNRDFTTELLLVSAPTYIEPDREGKVFVYTFNQRSYFDFSGMELVGITGQRGRFGSSLASPADLNGDGYMDVLIGAPLEEDGQGSIYIFNGGAYQINPTYSQRIAGSSVRTGLRFFGISLSQSSLDQSRDSLPDIAVGAMGAVLLLRSRPIMHLGTKVTYNPSKILTGETEQSLKNTMKVCFTMSPYRHSVKGLTANINYTIILDAKRQKNRAYFLPKNRFVNDVMNISLNKPTCKSHPFLIDVSLKHFFILLNIRNVFFYLNIFIPQLDFEINCGSDDICVDDLRMDFNFSGSTNIEVGIMQEINVTVFVENRGENSYNTLFTLSYPFGLSYRRIISKQGRVECVSLDSEQKGSFGETTCHISKPILKGNSKAVFHITYSISKENTFDQNVTFTARINSGNDQHSQTSELFREKSIGVKYGIYIALIRHEDSTLHINFTAQKFDTDKPVKQILKVENDFRELSFKVFIRVPVMLGDKSIWANKNIQIPGCVKQRDEQPVVTDFVEVIRKERVVNCSVAVCAEFSCDDTLSKNERKFYNITGNVSSGWIEQTGLRAAVFQLVSSASLDYDKSKYVFFSSDSQQTAWSVKIDTQVEVYEEVNLTKEIAGGVIGGLLLLALITVALYKAGFFKSHYKELLENAEQSPEDGPTTK</sequence>
<keyword evidence="13 16" id="KW-0675">Receptor</keyword>
<dbReference type="Gene3D" id="3.40.50.410">
    <property type="entry name" value="von Willebrand factor, type A domain"/>
    <property type="match status" value="1"/>
</dbReference>
<keyword evidence="3 16" id="KW-0812">Transmembrane</keyword>
<dbReference type="InterPro" id="IPR048633">
    <property type="entry name" value="ITGAX-like_Ig_3"/>
</dbReference>
<evidence type="ECO:0000256" key="4">
    <source>
        <dbReference type="ARBA" id="ARBA00022723"/>
    </source>
</evidence>
<evidence type="ECO:0000256" key="1">
    <source>
        <dbReference type="ARBA" id="ARBA00004479"/>
    </source>
</evidence>
<dbReference type="PROSITE" id="PS51470">
    <property type="entry name" value="FG_GAP"/>
    <property type="match status" value="2"/>
</dbReference>
<dbReference type="GO" id="GO:0005178">
    <property type="term" value="F:integrin binding"/>
    <property type="evidence" value="ECO:0007669"/>
    <property type="project" value="TreeGrafter"/>
</dbReference>
<evidence type="ECO:0000256" key="14">
    <source>
        <dbReference type="ARBA" id="ARBA00023180"/>
    </source>
</evidence>
<feature type="repeat" description="FG-GAP" evidence="15">
    <location>
        <begin position="432"/>
        <end position="478"/>
    </location>
</feature>
<keyword evidence="11 16" id="KW-0472">Membrane</keyword>
<organism evidence="18">
    <name type="scientific">Cyprinus carpio</name>
    <name type="common">Common carp</name>
    <dbReference type="NCBI Taxonomy" id="7962"/>
    <lineage>
        <taxon>Eukaryota</taxon>
        <taxon>Metazoa</taxon>
        <taxon>Chordata</taxon>
        <taxon>Craniata</taxon>
        <taxon>Vertebrata</taxon>
        <taxon>Euteleostomi</taxon>
        <taxon>Actinopterygii</taxon>
        <taxon>Neopterygii</taxon>
        <taxon>Teleostei</taxon>
        <taxon>Ostariophysi</taxon>
        <taxon>Cypriniformes</taxon>
        <taxon>Cyprinidae</taxon>
        <taxon>Cyprininae</taxon>
        <taxon>Cyprinus</taxon>
    </lineage>
</organism>
<evidence type="ECO:0000313" key="18">
    <source>
        <dbReference type="EMBL" id="QGH45489.1"/>
    </source>
</evidence>
<dbReference type="Pfam" id="PF00092">
    <property type="entry name" value="VWA"/>
    <property type="match status" value="1"/>
</dbReference>
<dbReference type="Gene3D" id="2.130.10.130">
    <property type="entry name" value="Integrin alpha, N-terminal"/>
    <property type="match status" value="1"/>
</dbReference>
<dbReference type="Pfam" id="PF21520">
    <property type="entry name" value="ITGAX-like_Ig_3"/>
    <property type="match status" value="1"/>
</dbReference>
<evidence type="ECO:0000256" key="10">
    <source>
        <dbReference type="ARBA" id="ARBA00023037"/>
    </source>
</evidence>
<dbReference type="Gene3D" id="2.60.40.1510">
    <property type="entry name" value="ntegrin, alpha v. Chain A, domain 3"/>
    <property type="match status" value="1"/>
</dbReference>
<dbReference type="Gene3D" id="2.60.40.1460">
    <property type="entry name" value="Integrin domains. Chain A, domain 2"/>
    <property type="match status" value="1"/>
</dbReference>
<dbReference type="InterPro" id="IPR002035">
    <property type="entry name" value="VWF_A"/>
</dbReference>
<dbReference type="Gene3D" id="2.60.40.1530">
    <property type="entry name" value="ntegrin, alpha v. Chain A, domain 4"/>
    <property type="match status" value="1"/>
</dbReference>
<comment type="similarity">
    <text evidence="2 16">Belongs to the integrin alpha chain family.</text>
</comment>
<evidence type="ECO:0000256" key="3">
    <source>
        <dbReference type="ARBA" id="ARBA00022692"/>
    </source>
</evidence>
<dbReference type="Pfam" id="PF20805">
    <property type="entry name" value="Integrin_A_Ig_2"/>
    <property type="match status" value="1"/>
</dbReference>
<dbReference type="SMART" id="SM00327">
    <property type="entry name" value="VWA"/>
    <property type="match status" value="1"/>
</dbReference>
<evidence type="ECO:0000256" key="5">
    <source>
        <dbReference type="ARBA" id="ARBA00022729"/>
    </source>
</evidence>
<evidence type="ECO:0000256" key="15">
    <source>
        <dbReference type="PROSITE-ProRule" id="PRU00803"/>
    </source>
</evidence>
<dbReference type="PROSITE" id="PS50234">
    <property type="entry name" value="VWFA"/>
    <property type="match status" value="1"/>
</dbReference>
<dbReference type="InterPro" id="IPR000413">
    <property type="entry name" value="Integrin_alpha"/>
</dbReference>
<dbReference type="AlphaFoldDB" id="A0A5Q2UB61"/>
<evidence type="ECO:0000259" key="17">
    <source>
        <dbReference type="PROSITE" id="PS50234"/>
    </source>
</evidence>
<evidence type="ECO:0000256" key="16">
    <source>
        <dbReference type="RuleBase" id="RU003762"/>
    </source>
</evidence>
<dbReference type="GO" id="GO:0046872">
    <property type="term" value="F:metal ion binding"/>
    <property type="evidence" value="ECO:0007669"/>
    <property type="project" value="UniProtKB-KW"/>
</dbReference>
<dbReference type="SMART" id="SM00191">
    <property type="entry name" value="Int_alpha"/>
    <property type="match status" value="3"/>
</dbReference>
<keyword evidence="8 16" id="KW-0130">Cell adhesion</keyword>
<feature type="transmembrane region" description="Helical" evidence="16">
    <location>
        <begin position="986"/>
        <end position="1005"/>
    </location>
</feature>
<dbReference type="InterPro" id="IPR028994">
    <property type="entry name" value="Integrin_alpha_N"/>
</dbReference>
<protein>
    <submittedName>
        <fullName evidence="18">Complement system-related protein ITGAM</fullName>
    </submittedName>
</protein>